<reference evidence="4 5" key="1">
    <citation type="submission" date="2020-08" db="EMBL/GenBank/DDBJ databases">
        <title>Sequencing the genomes of 1000 actinobacteria strains.</title>
        <authorList>
            <person name="Klenk H.-P."/>
        </authorList>
    </citation>
    <scope>NUCLEOTIDE SEQUENCE [LARGE SCALE GENOMIC DNA]</scope>
    <source>
        <strain evidence="4 5">DSM 43149</strain>
    </source>
</reference>
<dbReference type="Gene3D" id="1.10.357.40">
    <property type="entry name" value="YbiA-like"/>
    <property type="match status" value="1"/>
</dbReference>
<dbReference type="AlphaFoldDB" id="A0A7W7MQE3"/>
<dbReference type="SUPFAM" id="SSF143990">
    <property type="entry name" value="YbiA-like"/>
    <property type="match status" value="1"/>
</dbReference>
<dbReference type="RefSeq" id="WP_184993850.1">
    <property type="nucleotide sequence ID" value="NZ_BOMK01000009.1"/>
</dbReference>
<dbReference type="Pfam" id="PF08719">
    <property type="entry name" value="NADAR"/>
    <property type="match status" value="1"/>
</dbReference>
<comment type="caution">
    <text evidence="4">The sequence shown here is derived from an EMBL/GenBank/DDBJ whole genome shotgun (WGS) entry which is preliminary data.</text>
</comment>
<evidence type="ECO:0000259" key="3">
    <source>
        <dbReference type="Pfam" id="PF08719"/>
    </source>
</evidence>
<protein>
    <submittedName>
        <fullName evidence="4">Putative NAD-dependent protein-ADP-ribosyltransferase YbiA (DUF1768 family)</fullName>
    </submittedName>
</protein>
<keyword evidence="5" id="KW-1185">Reference proteome</keyword>
<dbReference type="Proteomes" id="UP000578112">
    <property type="component" value="Unassembled WGS sequence"/>
</dbReference>
<dbReference type="CDD" id="cd15457">
    <property type="entry name" value="NADAR"/>
    <property type="match status" value="1"/>
</dbReference>
<evidence type="ECO:0000313" key="5">
    <source>
        <dbReference type="Proteomes" id="UP000578112"/>
    </source>
</evidence>
<dbReference type="InterPro" id="IPR037238">
    <property type="entry name" value="YbiA-like_sf"/>
</dbReference>
<evidence type="ECO:0000256" key="2">
    <source>
        <dbReference type="ARBA" id="ARBA00000751"/>
    </source>
</evidence>
<sequence>MGGTVYPAGWPEPPGIDVLQIDYPAPVVHGAREYPTVMHAYWALSTGDPAWHDRIAAAERGIDAPALAERAPRRGDWPAVRLGVMAALLRDKFDLHPAMARRLRETGDARLLYRDHGSRYWSSDGANWLGRLLELVRSELAVR</sequence>
<dbReference type="EMBL" id="JACHNH010000001">
    <property type="protein sequence ID" value="MBB4762622.1"/>
    <property type="molecule type" value="Genomic_DNA"/>
</dbReference>
<dbReference type="InterPro" id="IPR012816">
    <property type="entry name" value="NADAR"/>
</dbReference>
<evidence type="ECO:0000256" key="1">
    <source>
        <dbReference type="ARBA" id="ARBA00000022"/>
    </source>
</evidence>
<feature type="domain" description="NADAR" evidence="3">
    <location>
        <begin position="27"/>
        <end position="140"/>
    </location>
</feature>
<keyword evidence="4" id="KW-0808">Transferase</keyword>
<evidence type="ECO:0000313" key="4">
    <source>
        <dbReference type="EMBL" id="MBB4762622.1"/>
    </source>
</evidence>
<proteinExistence type="predicted"/>
<dbReference type="GO" id="GO:0016740">
    <property type="term" value="F:transferase activity"/>
    <property type="evidence" value="ECO:0007669"/>
    <property type="project" value="UniProtKB-KW"/>
</dbReference>
<name>A0A7W7MQE3_9ACTN</name>
<accession>A0A7W7MQE3</accession>
<gene>
    <name evidence="4" type="ORF">BJ971_003178</name>
</gene>
<comment type="catalytic activity">
    <reaction evidence="1">
        <text>5-amino-6-(5-phospho-D-ribosylamino)uracil + H2O = 5,6-diaminouracil + D-ribose 5-phosphate</text>
        <dbReference type="Rhea" id="RHEA:55020"/>
        <dbReference type="ChEBI" id="CHEBI:15377"/>
        <dbReference type="ChEBI" id="CHEBI:46252"/>
        <dbReference type="ChEBI" id="CHEBI:58453"/>
        <dbReference type="ChEBI" id="CHEBI:78346"/>
    </reaction>
</comment>
<organism evidence="4 5">
    <name type="scientific">Actinoplanes digitatis</name>
    <dbReference type="NCBI Taxonomy" id="1868"/>
    <lineage>
        <taxon>Bacteria</taxon>
        <taxon>Bacillati</taxon>
        <taxon>Actinomycetota</taxon>
        <taxon>Actinomycetes</taxon>
        <taxon>Micromonosporales</taxon>
        <taxon>Micromonosporaceae</taxon>
        <taxon>Actinoplanes</taxon>
    </lineage>
</organism>
<comment type="catalytic activity">
    <reaction evidence="2">
        <text>2,5-diamino-6-hydroxy-4-(5-phosphoribosylamino)-pyrimidine + H2O = 2,5,6-triamino-4-hydroxypyrimidine + D-ribose 5-phosphate</text>
        <dbReference type="Rhea" id="RHEA:23436"/>
        <dbReference type="ChEBI" id="CHEBI:15377"/>
        <dbReference type="ChEBI" id="CHEBI:58614"/>
        <dbReference type="ChEBI" id="CHEBI:78346"/>
        <dbReference type="ChEBI" id="CHEBI:137796"/>
    </reaction>
</comment>